<dbReference type="Proteomes" id="UP000242188">
    <property type="component" value="Unassembled WGS sequence"/>
</dbReference>
<dbReference type="PANTHER" id="PTHR47595:SF1">
    <property type="entry name" value="MYB_SANT-LIKE DNA-BINDING DOMAIN-CONTAINING PROTEIN"/>
    <property type="match status" value="1"/>
</dbReference>
<feature type="compositionally biased region" description="Basic and acidic residues" evidence="1">
    <location>
        <begin position="102"/>
        <end position="135"/>
    </location>
</feature>
<dbReference type="Pfam" id="PF13837">
    <property type="entry name" value="Myb_DNA-bind_4"/>
    <property type="match status" value="1"/>
</dbReference>
<comment type="caution">
    <text evidence="3">The sequence shown here is derived from an EMBL/GenBank/DDBJ whole genome shotgun (WGS) entry which is preliminary data.</text>
</comment>
<protein>
    <recommendedName>
        <fullName evidence="2">Myb/SANT-like DNA-binding domain-containing protein</fullName>
    </recommendedName>
</protein>
<feature type="region of interest" description="Disordered" evidence="1">
    <location>
        <begin position="70"/>
        <end position="135"/>
    </location>
</feature>
<reference evidence="3 4" key="1">
    <citation type="journal article" date="2017" name="Nat. Ecol. Evol.">
        <title>Scallop genome provides insights into evolution of bilaterian karyotype and development.</title>
        <authorList>
            <person name="Wang S."/>
            <person name="Zhang J."/>
            <person name="Jiao W."/>
            <person name="Li J."/>
            <person name="Xun X."/>
            <person name="Sun Y."/>
            <person name="Guo X."/>
            <person name="Huan P."/>
            <person name="Dong B."/>
            <person name="Zhang L."/>
            <person name="Hu X."/>
            <person name="Sun X."/>
            <person name="Wang J."/>
            <person name="Zhao C."/>
            <person name="Wang Y."/>
            <person name="Wang D."/>
            <person name="Huang X."/>
            <person name="Wang R."/>
            <person name="Lv J."/>
            <person name="Li Y."/>
            <person name="Zhang Z."/>
            <person name="Liu B."/>
            <person name="Lu W."/>
            <person name="Hui Y."/>
            <person name="Liang J."/>
            <person name="Zhou Z."/>
            <person name="Hou R."/>
            <person name="Li X."/>
            <person name="Liu Y."/>
            <person name="Li H."/>
            <person name="Ning X."/>
            <person name="Lin Y."/>
            <person name="Zhao L."/>
            <person name="Xing Q."/>
            <person name="Dou J."/>
            <person name="Li Y."/>
            <person name="Mao J."/>
            <person name="Guo H."/>
            <person name="Dou H."/>
            <person name="Li T."/>
            <person name="Mu C."/>
            <person name="Jiang W."/>
            <person name="Fu Q."/>
            <person name="Fu X."/>
            <person name="Miao Y."/>
            <person name="Liu J."/>
            <person name="Yu Q."/>
            <person name="Li R."/>
            <person name="Liao H."/>
            <person name="Li X."/>
            <person name="Kong Y."/>
            <person name="Jiang Z."/>
            <person name="Chourrout D."/>
            <person name="Li R."/>
            <person name="Bao Z."/>
        </authorList>
    </citation>
    <scope>NUCLEOTIDE SEQUENCE [LARGE SCALE GENOMIC DNA]</scope>
    <source>
        <strain evidence="3 4">PY_sf001</strain>
    </source>
</reference>
<evidence type="ECO:0000256" key="1">
    <source>
        <dbReference type="SAM" id="MobiDB-lite"/>
    </source>
</evidence>
<gene>
    <name evidence="3" type="ORF">KP79_PYT22367</name>
</gene>
<dbReference type="AlphaFoldDB" id="A0A210PWP8"/>
<evidence type="ECO:0000313" key="4">
    <source>
        <dbReference type="Proteomes" id="UP000242188"/>
    </source>
</evidence>
<evidence type="ECO:0000259" key="2">
    <source>
        <dbReference type="Pfam" id="PF13837"/>
    </source>
</evidence>
<dbReference type="InterPro" id="IPR044822">
    <property type="entry name" value="Myb_DNA-bind_4"/>
</dbReference>
<accession>A0A210PWP8</accession>
<dbReference type="OrthoDB" id="6155746at2759"/>
<sequence length="172" mass="19785">MWDIIAKDLNTKGYHVLGDQVSGRWKTLLRGYKKVKDHNQKSGNDAKTYEYQTVLDELLGDDPSIIPTCTISSKRPAETDDSEDNCNNAEETPKPYKQRRSNSKEMVDMLKVYMDDQEKRRQAESERSDRMHTEKMTVLLSLVQAISDQQNSAQKKWSCVPGRNQTEDKSVP</sequence>
<feature type="region of interest" description="Disordered" evidence="1">
    <location>
        <begin position="150"/>
        <end position="172"/>
    </location>
</feature>
<organism evidence="3 4">
    <name type="scientific">Mizuhopecten yessoensis</name>
    <name type="common">Japanese scallop</name>
    <name type="synonym">Patinopecten yessoensis</name>
    <dbReference type="NCBI Taxonomy" id="6573"/>
    <lineage>
        <taxon>Eukaryota</taxon>
        <taxon>Metazoa</taxon>
        <taxon>Spiralia</taxon>
        <taxon>Lophotrochozoa</taxon>
        <taxon>Mollusca</taxon>
        <taxon>Bivalvia</taxon>
        <taxon>Autobranchia</taxon>
        <taxon>Pteriomorphia</taxon>
        <taxon>Pectinida</taxon>
        <taxon>Pectinoidea</taxon>
        <taxon>Pectinidae</taxon>
        <taxon>Mizuhopecten</taxon>
    </lineage>
</organism>
<feature type="domain" description="Myb/SANT-like DNA-binding" evidence="2">
    <location>
        <begin position="2"/>
        <end position="50"/>
    </location>
</feature>
<evidence type="ECO:0000313" key="3">
    <source>
        <dbReference type="EMBL" id="OWF40911.1"/>
    </source>
</evidence>
<proteinExistence type="predicted"/>
<name>A0A210PWP8_MIZYE</name>
<dbReference type="PANTHER" id="PTHR47595">
    <property type="entry name" value="HEAT SHOCK 70 KDA PROTEIN 14"/>
    <property type="match status" value="1"/>
</dbReference>
<keyword evidence="4" id="KW-1185">Reference proteome</keyword>
<dbReference type="EMBL" id="NEDP02005437">
    <property type="protein sequence ID" value="OWF40911.1"/>
    <property type="molecule type" value="Genomic_DNA"/>
</dbReference>